<protein>
    <submittedName>
        <fullName evidence="1">Uncharacterized protein</fullName>
    </submittedName>
</protein>
<dbReference type="EMBL" id="BARU01011913">
    <property type="protein sequence ID" value="GAH34721.1"/>
    <property type="molecule type" value="Genomic_DNA"/>
</dbReference>
<gene>
    <name evidence="1" type="ORF">S03H2_22195</name>
</gene>
<accession>X1EMW4</accession>
<sequence>NNYSEANTGITNDIMAIHKVDSFVDVLAGIGTLRFKLPSLDYKVIDPMVGHRHLRRWFFTDSFVVGNRVYTTALDSVIVKEGDSRVATLVFKRPLNYDAYGSGQMVTDCFLYDSLIILTTATRVYEANVAPASGFLEFSPQDLSVKPWAKIKLSEKPLALLCAEQDEKEFWIGTNRGVYCIDKKTGRKTHYNITKGIVVAETLLVYSDQREKPPIIYEYHKGDSVKILGEQEFKIEIELPATFTGYLSEDYVKKEI</sequence>
<proteinExistence type="predicted"/>
<dbReference type="AlphaFoldDB" id="X1EMW4"/>
<comment type="caution">
    <text evidence="1">The sequence shown here is derived from an EMBL/GenBank/DDBJ whole genome shotgun (WGS) entry which is preliminary data.</text>
</comment>
<name>X1EMW4_9ZZZZ</name>
<feature type="non-terminal residue" evidence="1">
    <location>
        <position position="256"/>
    </location>
</feature>
<evidence type="ECO:0000313" key="1">
    <source>
        <dbReference type="EMBL" id="GAH34721.1"/>
    </source>
</evidence>
<dbReference type="Gene3D" id="2.30.30.40">
    <property type="entry name" value="SH3 Domains"/>
    <property type="match status" value="1"/>
</dbReference>
<reference evidence="1" key="1">
    <citation type="journal article" date="2014" name="Front. Microbiol.">
        <title>High frequency of phylogenetically diverse reductive dehalogenase-homologous genes in deep subseafloor sedimentary metagenomes.</title>
        <authorList>
            <person name="Kawai M."/>
            <person name="Futagami T."/>
            <person name="Toyoda A."/>
            <person name="Takaki Y."/>
            <person name="Nishi S."/>
            <person name="Hori S."/>
            <person name="Arai W."/>
            <person name="Tsubouchi T."/>
            <person name="Morono Y."/>
            <person name="Uchiyama I."/>
            <person name="Ito T."/>
            <person name="Fujiyama A."/>
            <person name="Inagaki F."/>
            <person name="Takami H."/>
        </authorList>
    </citation>
    <scope>NUCLEOTIDE SEQUENCE</scope>
    <source>
        <strain evidence="1">Expedition CK06-06</strain>
    </source>
</reference>
<feature type="non-terminal residue" evidence="1">
    <location>
        <position position="1"/>
    </location>
</feature>
<organism evidence="1">
    <name type="scientific">marine sediment metagenome</name>
    <dbReference type="NCBI Taxonomy" id="412755"/>
    <lineage>
        <taxon>unclassified sequences</taxon>
        <taxon>metagenomes</taxon>
        <taxon>ecological metagenomes</taxon>
    </lineage>
</organism>